<keyword evidence="2" id="KW-0732">Signal</keyword>
<dbReference type="FunFam" id="2.160.20.10:FF:000043">
    <property type="entry name" value="Exo-beta-1,3-glucanase, putative"/>
    <property type="match status" value="1"/>
</dbReference>
<evidence type="ECO:0000259" key="3">
    <source>
        <dbReference type="Pfam" id="PF12708"/>
    </source>
</evidence>
<dbReference type="PANTHER" id="PTHR33928:SF2">
    <property type="entry name" value="PECTATE LYASE SUPERFAMILY PROTEIN DOMAIN-CONTAINING PROTEIN-RELATED"/>
    <property type="match status" value="1"/>
</dbReference>
<sequence>MIIFFHLLLLCWGLTQFQVLSASLPRFRLVQRADNSTAPLARNVTVEEIKAARAIVKEAIAKASKLNKARLDNPSRNVYKLRRGTHIKAKRQPEEPPRPLLDVTPEIAAAAALLAELDAEEVNEGVQKRAAGSFWMETIARRGSYPSSWGGSSGYKVFRNVKDYGARGDGVIDDTAAINRAIMDGDRCGANCNGATNKNAIVYFPAGIYLVSGTIKVVFGTQLIGDANNRPEIRAAPSFVGLGVLSTDEYVENGGTGPDGNALQWYINTSRFYGQIRNFVIDITRTHPDEYVCAIHYQVAQATSIQDVELVAKTGTTQQGMYSENGSGGVMSDITFRGGNFGFYGGNQQFTAQRMNFIGCKTAVQLIWDWGWTWKSVKISDSEVGFRLLSEGGAGTIGSVSVMDSVFSNVGTAILSGPPSQDPGTGTTGIVIENSAFQNVPKIVATTAGATLLTGTSIKHWVLGPTYKGGTRTWSSGKSAEYPREESLLAPSSGDLPDRPYFERKRDQYASASVSQFVHIKDYGAKGDGTTDDTQAVQKAFDAVNGNGKILFVDAGVYMIRDTVTIPKNAKIVGECWASFVAVGDNFSDANNPRVLLRVGQKGDIGNVELQDLIVLTKGGTAGAVLIEWNVQAENQGSAALWDVHARVGGAIGTDQNPSDCPPITSGTNRTKCQVATMLMHITPKASGFFDNMWLWVADHLIDDPARQDPKNNMDQLSIYVARGILIESQKATWLYGTASEHAVFYQYNFHKAKNIFAGMLQTEPPYFQPMPKAPEPFTGLVGRYPGDPDYSCKGADFDGCDTAWAVVLRESSNIMIAGAGTYSWFDKYTQECIDEHRCQKALWFLEKNYDNIRIQHLITIGAKYMLVSEGNGVLATDNLATKAHPQWSHIAYYDVQSNGK</sequence>
<feature type="region of interest" description="Disordered" evidence="1">
    <location>
        <begin position="472"/>
        <end position="497"/>
    </location>
</feature>
<feature type="domain" description="Rhamnogalacturonase A/B/Epimerase-like pectate lyase" evidence="3">
    <location>
        <begin position="158"/>
        <end position="386"/>
    </location>
</feature>
<dbReference type="CDD" id="cd23668">
    <property type="entry name" value="GH55_beta13glucanase-like"/>
    <property type="match status" value="1"/>
</dbReference>
<keyword evidence="4" id="KW-0456">Lyase</keyword>
<dbReference type="AlphaFoldDB" id="A0A6A6JYV0"/>
<keyword evidence="5" id="KW-1185">Reference proteome</keyword>
<dbReference type="InterPro" id="IPR012334">
    <property type="entry name" value="Pectin_lyas_fold"/>
</dbReference>
<dbReference type="OrthoDB" id="1046782at2759"/>
<gene>
    <name evidence="4" type="ORF">EI97DRAFT_368196</name>
</gene>
<reference evidence="4" key="1">
    <citation type="journal article" date="2020" name="Stud. Mycol.">
        <title>101 Dothideomycetes genomes: a test case for predicting lifestyles and emergence of pathogens.</title>
        <authorList>
            <person name="Haridas S."/>
            <person name="Albert R."/>
            <person name="Binder M."/>
            <person name="Bloem J."/>
            <person name="Labutti K."/>
            <person name="Salamov A."/>
            <person name="Andreopoulos B."/>
            <person name="Baker S."/>
            <person name="Barry K."/>
            <person name="Bills G."/>
            <person name="Bluhm B."/>
            <person name="Cannon C."/>
            <person name="Castanera R."/>
            <person name="Culley D."/>
            <person name="Daum C."/>
            <person name="Ezra D."/>
            <person name="Gonzalez J."/>
            <person name="Henrissat B."/>
            <person name="Kuo A."/>
            <person name="Liang C."/>
            <person name="Lipzen A."/>
            <person name="Lutzoni F."/>
            <person name="Magnuson J."/>
            <person name="Mondo S."/>
            <person name="Nolan M."/>
            <person name="Ohm R."/>
            <person name="Pangilinan J."/>
            <person name="Park H.-J."/>
            <person name="Ramirez L."/>
            <person name="Alfaro M."/>
            <person name="Sun H."/>
            <person name="Tritt A."/>
            <person name="Yoshinaga Y."/>
            <person name="Zwiers L.-H."/>
            <person name="Turgeon B."/>
            <person name="Goodwin S."/>
            <person name="Spatafora J."/>
            <person name="Crous P."/>
            <person name="Grigoriev I."/>
        </authorList>
    </citation>
    <scope>NUCLEOTIDE SEQUENCE</scope>
    <source>
        <strain evidence="4">CBS 379.55</strain>
    </source>
</reference>
<evidence type="ECO:0000256" key="2">
    <source>
        <dbReference type="SAM" id="SignalP"/>
    </source>
</evidence>
<dbReference type="SUPFAM" id="SSF51126">
    <property type="entry name" value="Pectin lyase-like"/>
    <property type="match status" value="2"/>
</dbReference>
<proteinExistence type="predicted"/>
<dbReference type="InterPro" id="IPR039279">
    <property type="entry name" value="QRT3-like"/>
</dbReference>
<dbReference type="GeneID" id="54548297"/>
<evidence type="ECO:0000256" key="1">
    <source>
        <dbReference type="SAM" id="MobiDB-lite"/>
    </source>
</evidence>
<dbReference type="GO" id="GO:0016829">
    <property type="term" value="F:lyase activity"/>
    <property type="evidence" value="ECO:0007669"/>
    <property type="project" value="UniProtKB-KW"/>
</dbReference>
<dbReference type="Proteomes" id="UP000800097">
    <property type="component" value="Unassembled WGS sequence"/>
</dbReference>
<feature type="domain" description="Rhamnogalacturonase A/B/Epimerase-like pectate lyase" evidence="3">
    <location>
        <begin position="517"/>
        <end position="578"/>
    </location>
</feature>
<dbReference type="InterPro" id="IPR011050">
    <property type="entry name" value="Pectin_lyase_fold/virulence"/>
</dbReference>
<dbReference type="GO" id="GO:0004650">
    <property type="term" value="F:polygalacturonase activity"/>
    <property type="evidence" value="ECO:0007669"/>
    <property type="project" value="InterPro"/>
</dbReference>
<protein>
    <submittedName>
        <fullName evidence="4">Pectin lyase-like protein</fullName>
    </submittedName>
</protein>
<evidence type="ECO:0000313" key="5">
    <source>
        <dbReference type="Proteomes" id="UP000800097"/>
    </source>
</evidence>
<dbReference type="EMBL" id="ML986484">
    <property type="protein sequence ID" value="KAF2281587.1"/>
    <property type="molecule type" value="Genomic_DNA"/>
</dbReference>
<name>A0A6A6JYV0_WESOR</name>
<dbReference type="PANTHER" id="PTHR33928">
    <property type="entry name" value="POLYGALACTURONASE QRT3"/>
    <property type="match status" value="1"/>
</dbReference>
<dbReference type="InterPro" id="IPR024535">
    <property type="entry name" value="RHGA/B-epi-like_pectate_lyase"/>
</dbReference>
<feature type="chain" id="PRO_5025566006" evidence="2">
    <location>
        <begin position="23"/>
        <end position="901"/>
    </location>
</feature>
<dbReference type="Gene3D" id="2.160.20.10">
    <property type="entry name" value="Single-stranded right-handed beta-helix, Pectin lyase-like"/>
    <property type="match status" value="2"/>
</dbReference>
<dbReference type="Pfam" id="PF12708">
    <property type="entry name" value="Pect-lyase_RHGA_epim"/>
    <property type="match status" value="2"/>
</dbReference>
<feature type="non-terminal residue" evidence="4">
    <location>
        <position position="901"/>
    </location>
</feature>
<accession>A0A6A6JYV0</accession>
<feature type="signal peptide" evidence="2">
    <location>
        <begin position="1"/>
        <end position="22"/>
    </location>
</feature>
<organism evidence="4 5">
    <name type="scientific">Westerdykella ornata</name>
    <dbReference type="NCBI Taxonomy" id="318751"/>
    <lineage>
        <taxon>Eukaryota</taxon>
        <taxon>Fungi</taxon>
        <taxon>Dikarya</taxon>
        <taxon>Ascomycota</taxon>
        <taxon>Pezizomycotina</taxon>
        <taxon>Dothideomycetes</taxon>
        <taxon>Pleosporomycetidae</taxon>
        <taxon>Pleosporales</taxon>
        <taxon>Sporormiaceae</taxon>
        <taxon>Westerdykella</taxon>
    </lineage>
</organism>
<evidence type="ECO:0000313" key="4">
    <source>
        <dbReference type="EMBL" id="KAF2281587.1"/>
    </source>
</evidence>
<dbReference type="RefSeq" id="XP_033659124.1">
    <property type="nucleotide sequence ID" value="XM_033795122.1"/>
</dbReference>